<feature type="region of interest" description="Disordered" evidence="1">
    <location>
        <begin position="1176"/>
        <end position="1209"/>
    </location>
</feature>
<evidence type="ECO:0000256" key="1">
    <source>
        <dbReference type="SAM" id="MobiDB-lite"/>
    </source>
</evidence>
<feature type="compositionally biased region" description="Pro residues" evidence="1">
    <location>
        <begin position="944"/>
        <end position="955"/>
    </location>
</feature>
<keyword evidence="3" id="KW-1185">Reference proteome</keyword>
<feature type="region of interest" description="Disordered" evidence="1">
    <location>
        <begin position="161"/>
        <end position="248"/>
    </location>
</feature>
<organism evidence="2 3">
    <name type="scientific">Molorchus minor</name>
    <dbReference type="NCBI Taxonomy" id="1323400"/>
    <lineage>
        <taxon>Eukaryota</taxon>
        <taxon>Metazoa</taxon>
        <taxon>Ecdysozoa</taxon>
        <taxon>Arthropoda</taxon>
        <taxon>Hexapoda</taxon>
        <taxon>Insecta</taxon>
        <taxon>Pterygota</taxon>
        <taxon>Neoptera</taxon>
        <taxon>Endopterygota</taxon>
        <taxon>Coleoptera</taxon>
        <taxon>Polyphaga</taxon>
        <taxon>Cucujiformia</taxon>
        <taxon>Chrysomeloidea</taxon>
        <taxon>Cerambycidae</taxon>
        <taxon>Lamiinae</taxon>
        <taxon>Monochamini</taxon>
        <taxon>Molorchus</taxon>
    </lineage>
</organism>
<gene>
    <name evidence="2" type="ORF">NQ317_013342</name>
</gene>
<dbReference type="Proteomes" id="UP001162164">
    <property type="component" value="Unassembled WGS sequence"/>
</dbReference>
<name>A0ABQ9IUW0_9CUCU</name>
<comment type="caution">
    <text evidence="2">The sequence shown here is derived from an EMBL/GenBank/DDBJ whole genome shotgun (WGS) entry which is preliminary data.</text>
</comment>
<feature type="compositionally biased region" description="Polar residues" evidence="1">
    <location>
        <begin position="304"/>
        <end position="313"/>
    </location>
</feature>
<evidence type="ECO:0000313" key="3">
    <source>
        <dbReference type="Proteomes" id="UP001162164"/>
    </source>
</evidence>
<accession>A0ABQ9IUW0</accession>
<feature type="compositionally biased region" description="Basic and acidic residues" evidence="1">
    <location>
        <begin position="1178"/>
        <end position="1190"/>
    </location>
</feature>
<proteinExistence type="predicted"/>
<reference evidence="2" key="1">
    <citation type="journal article" date="2023" name="Insect Mol. Biol.">
        <title>Genome sequencing provides insights into the evolution of gene families encoding plant cell wall-degrading enzymes in longhorned beetles.</title>
        <authorList>
            <person name="Shin N.R."/>
            <person name="Okamura Y."/>
            <person name="Kirsch R."/>
            <person name="Pauchet Y."/>
        </authorList>
    </citation>
    <scope>NUCLEOTIDE SEQUENCE</scope>
    <source>
        <strain evidence="2">MMC_N1</strain>
    </source>
</reference>
<feature type="compositionally biased region" description="Basic and acidic residues" evidence="1">
    <location>
        <begin position="170"/>
        <end position="187"/>
    </location>
</feature>
<evidence type="ECO:0000313" key="2">
    <source>
        <dbReference type="EMBL" id="KAJ8966417.1"/>
    </source>
</evidence>
<feature type="region of interest" description="Disordered" evidence="1">
    <location>
        <begin position="304"/>
        <end position="325"/>
    </location>
</feature>
<dbReference type="EMBL" id="JAPWTJ010002373">
    <property type="protein sequence ID" value="KAJ8966417.1"/>
    <property type="molecule type" value="Genomic_DNA"/>
</dbReference>
<protein>
    <submittedName>
        <fullName evidence="2">Uncharacterized protein</fullName>
    </submittedName>
</protein>
<sequence length="1286" mass="140498">MYIPVEKIPLPAEDIPLPSQNILPEDIPLPPENVFVPLEDIPLPSEIPPVKINESPMAEVPPVKIIESENLSAEITDTPTEDLSTQIIDSPSEDLPVEMNESPSDVLSVEISDSVPEVVVEETAQMEPEEVQVVSPSRDVFAPIDNITLKDAIYAERSKAELEPENFSPAEKKNKSIDIAEIDKEPQDVVVDMPTEPQDTVRDPNSEINSTGLVKDANTPKPTSNETDDLEGSSSSISEEKPYKTVPPVRTEPEMVPIEGNLTVVSERDLADGQVEITTEQVISPKKPVMLSNFSMDFLDSASDSNSNSTLDTLSDFASRPDFNAKGTEFTSKAMTKQIRKIEQKKQHTYERLELLNILEGNSDVEKKSQLPKRNVPDDICDFEEHIPSQIVSTKKLKKDGTLVESEFPYVEKIKGNEKSKLLERLTVTTNKSETKTPLGKPIKGQTIMIRGNKYMGKVKMPLRPLSSKVKKALDIEDVEPFVIQKDQKKAQIDSDIKETVPLTKSTGKAKILQQTIITPAGEIIQPTVNPIQVDDNIFDINSMPIVLSDEILTPESIENMPIMISGDTKMLEQEKPVKKLPSKIIGKTITVTQPVTSKTQVVAKQPKSPRILQTVGGKVLKNSPLLPNIAKPGKYLILPQGGTQTAKYITKKGPVVKRTEVIPKTQNIAPEPSGNKIMIVTNQQGQQQRLLLTPAQQKMLGYQTQKTTRTVVKGNIIQKSVLATKSSTIIEPGTSGIISKGSSLVGQKVILSRLLRVLPKKVHPMSQKMLSGVTTGKTQKTILIKNQHGHTVRKIQGTDDELLDKQVAEQLEAIKAKVKPPPPAVVQQQEVKPAQDRPLNQLVIQDAVGNQTTITEGQILALPSETVDGQPQSYMLVTLDESGNLTPLNNEALMSLDPNLGLGGDLSNMVLQIDQSALADQRPQSLVVKASLGSEPPKLVEIEPPPPAPVPVPEPAVTTEHPNGEPGQQLIVTGDPIATQKFLESLTEGTTDLANILANAEVNNDSLNASESTEGGGNPIFATQPSKNQDILAAALADTDVFQQEQHAAHSKITSQLSPSNALYPMNFRVQTAKKIPDDEADILTQVPKNVDLPITITDPNIAQTVANQQVASLMVNELHTNLELTLPVSETTISSVSTEMNSPYVYSLPTLDESVDLNQKPFNSSMPLLNEDIEEASSKSKSKMERGKLKNGKGQAELSTESSFLEEEEGRFTLGGEMCSSLSEPPPEMFDLPELDKRSGIPSSLQSTPDVSDNARKMTMLLIYLCIRRARTMAPVRSLCSPKL</sequence>
<feature type="region of interest" description="Disordered" evidence="1">
    <location>
        <begin position="938"/>
        <end position="963"/>
    </location>
</feature>